<feature type="domain" description="Histidine kinase/HSP90-like ATPase" evidence="3">
    <location>
        <begin position="32"/>
        <end position="143"/>
    </location>
</feature>
<dbReference type="InterPro" id="IPR003594">
    <property type="entry name" value="HATPase_dom"/>
</dbReference>
<gene>
    <name evidence="4" type="ORF">FHR38_003844</name>
</gene>
<dbReference type="GO" id="GO:0004674">
    <property type="term" value="F:protein serine/threonine kinase activity"/>
    <property type="evidence" value="ECO:0007669"/>
    <property type="project" value="UniProtKB-KW"/>
</dbReference>
<accession>A0A7W7SSN8</accession>
<name>A0A7W7SSN8_9ACTN</name>
<dbReference type="Proteomes" id="UP000578819">
    <property type="component" value="Unassembled WGS sequence"/>
</dbReference>
<dbReference type="PANTHER" id="PTHR35526:SF3">
    <property type="entry name" value="ANTI-SIGMA-F FACTOR RSBW"/>
    <property type="match status" value="1"/>
</dbReference>
<evidence type="ECO:0000256" key="1">
    <source>
        <dbReference type="ARBA" id="ARBA00022527"/>
    </source>
</evidence>
<proteinExistence type="predicted"/>
<feature type="region of interest" description="Disordered" evidence="2">
    <location>
        <begin position="146"/>
        <end position="166"/>
    </location>
</feature>
<dbReference type="RefSeq" id="WP_184535926.1">
    <property type="nucleotide sequence ID" value="NZ_JACHJW010000001.1"/>
</dbReference>
<dbReference type="InterPro" id="IPR036890">
    <property type="entry name" value="HATPase_C_sf"/>
</dbReference>
<evidence type="ECO:0000259" key="3">
    <source>
        <dbReference type="Pfam" id="PF13581"/>
    </source>
</evidence>
<dbReference type="Gene3D" id="3.30.565.10">
    <property type="entry name" value="Histidine kinase-like ATPase, C-terminal domain"/>
    <property type="match status" value="1"/>
</dbReference>
<dbReference type="CDD" id="cd16936">
    <property type="entry name" value="HATPase_RsbW-like"/>
    <property type="match status" value="1"/>
</dbReference>
<dbReference type="Pfam" id="PF13581">
    <property type="entry name" value="HATPase_c_2"/>
    <property type="match status" value="1"/>
</dbReference>
<organism evidence="4 5">
    <name type="scientific">Micromonospora polyrhachis</name>
    <dbReference type="NCBI Taxonomy" id="1282883"/>
    <lineage>
        <taxon>Bacteria</taxon>
        <taxon>Bacillati</taxon>
        <taxon>Actinomycetota</taxon>
        <taxon>Actinomycetes</taxon>
        <taxon>Micromonosporales</taxon>
        <taxon>Micromonosporaceae</taxon>
        <taxon>Micromonospora</taxon>
    </lineage>
</organism>
<reference evidence="4 5" key="1">
    <citation type="submission" date="2020-08" db="EMBL/GenBank/DDBJ databases">
        <title>Sequencing the genomes of 1000 actinobacteria strains.</title>
        <authorList>
            <person name="Klenk H.-P."/>
        </authorList>
    </citation>
    <scope>NUCLEOTIDE SEQUENCE [LARGE SCALE GENOMIC DNA]</scope>
    <source>
        <strain evidence="4 5">DSM 45886</strain>
    </source>
</reference>
<dbReference type="AlphaFoldDB" id="A0A7W7SSN8"/>
<dbReference type="InterPro" id="IPR050267">
    <property type="entry name" value="Anti-sigma-factor_SerPK"/>
</dbReference>
<evidence type="ECO:0000313" key="5">
    <source>
        <dbReference type="Proteomes" id="UP000578819"/>
    </source>
</evidence>
<dbReference type="SUPFAM" id="SSF55874">
    <property type="entry name" value="ATPase domain of HSP90 chaperone/DNA topoisomerase II/histidine kinase"/>
    <property type="match status" value="1"/>
</dbReference>
<comment type="caution">
    <text evidence="4">The sequence shown here is derived from an EMBL/GenBank/DDBJ whole genome shotgun (WGS) entry which is preliminary data.</text>
</comment>
<dbReference type="PANTHER" id="PTHR35526">
    <property type="entry name" value="ANTI-SIGMA-F FACTOR RSBW-RELATED"/>
    <property type="match status" value="1"/>
</dbReference>
<keyword evidence="1" id="KW-0723">Serine/threonine-protein kinase</keyword>
<dbReference type="EMBL" id="JACHJW010000001">
    <property type="protein sequence ID" value="MBB4960111.1"/>
    <property type="molecule type" value="Genomic_DNA"/>
</dbReference>
<evidence type="ECO:0000256" key="2">
    <source>
        <dbReference type="SAM" id="MobiDB-lite"/>
    </source>
</evidence>
<evidence type="ECO:0000313" key="4">
    <source>
        <dbReference type="EMBL" id="MBB4960111.1"/>
    </source>
</evidence>
<keyword evidence="1" id="KW-0418">Kinase</keyword>
<keyword evidence="1" id="KW-0808">Transferase</keyword>
<sequence length="166" mass="17384">MTSPDPPATASRRPARAVVPEVVNLDQRFDSDALYSLRAALTAHASDLGASPVLVEQLLIMASELATNAVRHGGGAGRLRMWRDHGQLHLQISDRGPGLADPTVGTSPPDRLAIGGRGMWICRQLCDDLVIDTGVGGTTVTAVVRLDGPDGDNGTEPAPPARRPVA</sequence>
<keyword evidence="5" id="KW-1185">Reference proteome</keyword>
<feature type="compositionally biased region" description="Pro residues" evidence="2">
    <location>
        <begin position="157"/>
        <end position="166"/>
    </location>
</feature>
<protein>
    <submittedName>
        <fullName evidence="4">Anti-sigma regulatory factor (Ser/Thr protein kinase)</fullName>
    </submittedName>
</protein>